<name>A0A382HRX2_9ZZZZ</name>
<reference evidence="1" key="1">
    <citation type="submission" date="2018-05" db="EMBL/GenBank/DDBJ databases">
        <authorList>
            <person name="Lanie J.A."/>
            <person name="Ng W.-L."/>
            <person name="Kazmierczak K.M."/>
            <person name="Andrzejewski T.M."/>
            <person name="Davidsen T.M."/>
            <person name="Wayne K.J."/>
            <person name="Tettelin H."/>
            <person name="Glass J.I."/>
            <person name="Rusch D."/>
            <person name="Podicherti R."/>
            <person name="Tsui H.-C.T."/>
            <person name="Winkler M.E."/>
        </authorList>
    </citation>
    <scope>NUCLEOTIDE SEQUENCE</scope>
</reference>
<proteinExistence type="predicted"/>
<dbReference type="EMBL" id="UINC01062527">
    <property type="protein sequence ID" value="SVB89241.1"/>
    <property type="molecule type" value="Genomic_DNA"/>
</dbReference>
<protein>
    <submittedName>
        <fullName evidence="1">Uncharacterized protein</fullName>
    </submittedName>
</protein>
<accession>A0A382HRX2</accession>
<evidence type="ECO:0000313" key="1">
    <source>
        <dbReference type="EMBL" id="SVB89241.1"/>
    </source>
</evidence>
<organism evidence="1">
    <name type="scientific">marine metagenome</name>
    <dbReference type="NCBI Taxonomy" id="408172"/>
    <lineage>
        <taxon>unclassified sequences</taxon>
        <taxon>metagenomes</taxon>
        <taxon>ecological metagenomes</taxon>
    </lineage>
</organism>
<dbReference type="AlphaFoldDB" id="A0A382HRX2"/>
<sequence length="24" mass="2905">MNSIKIEKKTIELLLSVFFNYFLL</sequence>
<gene>
    <name evidence="1" type="ORF">METZ01_LOCUS242095</name>
</gene>